<dbReference type="GO" id="GO:0016787">
    <property type="term" value="F:hydrolase activity"/>
    <property type="evidence" value="ECO:0007669"/>
    <property type="project" value="UniProtKB-KW"/>
</dbReference>
<dbReference type="NCBIfam" id="TIGR00580">
    <property type="entry name" value="mfd"/>
    <property type="match status" value="1"/>
</dbReference>
<evidence type="ECO:0000256" key="7">
    <source>
        <dbReference type="ARBA" id="ARBA00023125"/>
    </source>
</evidence>
<comment type="similarity">
    <text evidence="9">In the C-terminal section; belongs to the helicase family. RecG subfamily.</text>
</comment>
<dbReference type="OrthoDB" id="9804325at2"/>
<dbReference type="PANTHER" id="PTHR47964">
    <property type="entry name" value="ATP-DEPENDENT DNA HELICASE HOMOLOG RECG, CHLOROPLASTIC"/>
    <property type="match status" value="1"/>
</dbReference>
<evidence type="ECO:0000259" key="11">
    <source>
        <dbReference type="PROSITE" id="PS51194"/>
    </source>
</evidence>
<evidence type="ECO:0000313" key="12">
    <source>
        <dbReference type="EMBL" id="ABG60687.1"/>
    </source>
</evidence>
<dbReference type="GO" id="GO:0003684">
    <property type="term" value="F:damaged DNA binding"/>
    <property type="evidence" value="ECO:0007669"/>
    <property type="project" value="InterPro"/>
</dbReference>
<dbReference type="Gene3D" id="3.40.50.300">
    <property type="entry name" value="P-loop containing nucleotide triphosphate hydrolases"/>
    <property type="match status" value="2"/>
</dbReference>
<evidence type="ECO:0000256" key="2">
    <source>
        <dbReference type="ARBA" id="ARBA00022741"/>
    </source>
</evidence>
<feature type="domain" description="Helicase C-terminal" evidence="11">
    <location>
        <begin position="756"/>
        <end position="910"/>
    </location>
</feature>
<dbReference type="InterPro" id="IPR037235">
    <property type="entry name" value="TRCF-like_C_D7"/>
</dbReference>
<dbReference type="PROSITE" id="PS51192">
    <property type="entry name" value="HELICASE_ATP_BIND_1"/>
    <property type="match status" value="1"/>
</dbReference>
<evidence type="ECO:0000313" key="13">
    <source>
        <dbReference type="Proteomes" id="UP000001822"/>
    </source>
</evidence>
<dbReference type="InterPro" id="IPR005118">
    <property type="entry name" value="TRCF_C"/>
</dbReference>
<evidence type="ECO:0000259" key="10">
    <source>
        <dbReference type="PROSITE" id="PS51192"/>
    </source>
</evidence>
<dbReference type="GO" id="GO:0006355">
    <property type="term" value="P:regulation of DNA-templated transcription"/>
    <property type="evidence" value="ECO:0007669"/>
    <property type="project" value="UniProtKB-UniRule"/>
</dbReference>
<dbReference type="InterPro" id="IPR047112">
    <property type="entry name" value="RecG/Mfd"/>
</dbReference>
<dbReference type="Proteomes" id="UP000001822">
    <property type="component" value="Chromosome"/>
</dbReference>
<dbReference type="GO" id="GO:0003678">
    <property type="term" value="F:DNA helicase activity"/>
    <property type="evidence" value="ECO:0007669"/>
    <property type="project" value="TreeGrafter"/>
</dbReference>
<comment type="subcellular location">
    <subcellularLocation>
        <location evidence="9">Cytoplasm</location>
    </subcellularLocation>
</comment>
<dbReference type="HAMAP" id="MF_00969">
    <property type="entry name" value="TRCF"/>
    <property type="match status" value="1"/>
</dbReference>
<sequence>MKVTELLNIYEKDSHIQLLKQKLQERENNALFLKGLSGSMDALIAAALSKSDKKSHVFILADKDEAYFFQNDLQQLLGLPVFVFPASYKKPYHYEQVENANILQRAETLNYIINNQDKPSYLVTYPLALSEKVINKRSLVENTFIARIGEKLNREFMEEFLQSYGFERTDFVYEAGQYAIRGGIIDIFSYANELPFRIELFGTEIESIRTFNPESQLSVDNIPVLSITPNVQTRLLKEERESLFTFLPADTTLWIKDYALTTEIIEECFSKVESQFDTILSSTGNSALLTSPDALFEDKYSFEKSIEAYSIIEFGPHSYIPNATRIEFEAKPQPSFNKEFNLLLEDFRLRINQGYKIIIASESHQQIQRLHSILEELDPYIRFEEMIIPLREGFIDLQRNILCYTDHQIFDRFHRYKTKERFSKSKSITLKELRTLQPGDFVAHADFGIARFAGLERIENNGHTQEAIRLVFRDDDLMVISIHALHKISRYSGKDGQPPVMSKLGSGDWENKKSKVKRQVKDIAKELIQLYAKRKAAPGFAYTPDSFLQVELESSFMYEDTPDQSKATADVKKDMESPHPMDRLVCGDVGFGKTEIAVRAAFKAVCDGKQVAVLVPTTILAMQHYKTFRDRLSRFPCVVEYINRFKTAGQIKETLKRVKEGKTNILIGTQRVISKDVEFQNVGLLIIDEEQKFGVKVKEKLREFKINIDTLTLTATPIPRTLHFSLMGARDLSIIATPPPNRQPVTTEIHVFDEAFIRDAISFELKRGGQVFFVHNRVKDIDGMAFLIKKLVPDARVTFAHGQMEGDKLEEVMLKFVEGEYDVLVSTNIIESGLDIPNANTIIINSAHMFGLSDLHQMRGRVGRSNKKAFCYLLTPSVSALTGDSRKRLSVLEEFSDLGDGFKVAMRDLDIRGAGNMLGAEQSGFITDLGFDMYHKILDEAIQELKETEFADLFRDELDQQRLKNLVQDCVIETDLSILIPDTYVTNISERLSLYSTIDNIKNETELTSFIQGLTDRFGPLPKEVIDLTETIKLRWLAQELGFEKLTIKNDVMRCQFVPSERTSYYTSDVFGSILTFVQTHSKKCKMKEVNKKLLLTISDIKSVEMALSIFNEIQKPLSVAK</sequence>
<dbReference type="InterPro" id="IPR041471">
    <property type="entry name" value="UvrB_inter"/>
</dbReference>
<evidence type="ECO:0000256" key="6">
    <source>
        <dbReference type="ARBA" id="ARBA00022840"/>
    </source>
</evidence>
<evidence type="ECO:0000256" key="5">
    <source>
        <dbReference type="ARBA" id="ARBA00022806"/>
    </source>
</evidence>
<keyword evidence="6 9" id="KW-0067">ATP-binding</keyword>
<organism evidence="12 13">
    <name type="scientific">Cytophaga hutchinsonii (strain ATCC 33406 / DSM 1761 / CIP 103989 / NBRC 15051 / NCIMB 9469 / D465)</name>
    <dbReference type="NCBI Taxonomy" id="269798"/>
    <lineage>
        <taxon>Bacteria</taxon>
        <taxon>Pseudomonadati</taxon>
        <taxon>Bacteroidota</taxon>
        <taxon>Cytophagia</taxon>
        <taxon>Cytophagales</taxon>
        <taxon>Cytophagaceae</taxon>
        <taxon>Cytophaga</taxon>
    </lineage>
</organism>
<dbReference type="InterPro" id="IPR001650">
    <property type="entry name" value="Helicase_C-like"/>
</dbReference>
<dbReference type="InterPro" id="IPR014001">
    <property type="entry name" value="Helicase_ATP-bd"/>
</dbReference>
<dbReference type="Gene3D" id="3.30.2060.10">
    <property type="entry name" value="Penicillin-binding protein 1b domain"/>
    <property type="match status" value="1"/>
</dbReference>
<evidence type="ECO:0000256" key="1">
    <source>
        <dbReference type="ARBA" id="ARBA00022490"/>
    </source>
</evidence>
<keyword evidence="2 9" id="KW-0547">Nucleotide-binding</keyword>
<dbReference type="Gene3D" id="3.90.1150.50">
    <property type="entry name" value="Transcription-repair-coupling factor, D7 domain"/>
    <property type="match status" value="1"/>
</dbReference>
<dbReference type="InterPro" id="IPR027417">
    <property type="entry name" value="P-loop_NTPase"/>
</dbReference>
<dbReference type="EC" id="3.6.4.-" evidence="9"/>
<dbReference type="Pfam" id="PF00270">
    <property type="entry name" value="DEAD"/>
    <property type="match status" value="1"/>
</dbReference>
<dbReference type="InterPro" id="IPR036101">
    <property type="entry name" value="CarD-like/TRCF_RID_sf"/>
</dbReference>
<dbReference type="InterPro" id="IPR004576">
    <property type="entry name" value="Mfd"/>
</dbReference>
<dbReference type="Pfam" id="PF00271">
    <property type="entry name" value="Helicase_C"/>
    <property type="match status" value="1"/>
</dbReference>
<dbReference type="AlphaFoldDB" id="A0A6N4SVU0"/>
<evidence type="ECO:0000256" key="9">
    <source>
        <dbReference type="HAMAP-Rule" id="MF_00969"/>
    </source>
</evidence>
<dbReference type="InterPro" id="IPR003711">
    <property type="entry name" value="CarD-like/TRCF_RID"/>
</dbReference>
<gene>
    <name evidence="9 12" type="primary">mfd</name>
    <name evidence="12" type="ordered locus">CHU_3453</name>
</gene>
<feature type="domain" description="Helicase ATP-binding" evidence="10">
    <location>
        <begin position="574"/>
        <end position="735"/>
    </location>
</feature>
<dbReference type="KEGG" id="chu:CHU_3453"/>
<comment type="function">
    <text evidence="9">Couples transcription and DNA repair by recognizing RNA polymerase (RNAP) stalled at DNA lesions. Mediates ATP-dependent release of RNAP and its truncated transcript from the DNA, and recruitment of nucleotide excision repair machinery to the damaged site.</text>
</comment>
<dbReference type="SMART" id="SM01058">
    <property type="entry name" value="CarD_TRCF"/>
    <property type="match status" value="1"/>
</dbReference>
<dbReference type="GO" id="GO:0000716">
    <property type="term" value="P:transcription-coupled nucleotide-excision repair, DNA damage recognition"/>
    <property type="evidence" value="ECO:0007669"/>
    <property type="project" value="UniProtKB-UniRule"/>
</dbReference>
<accession>A0A6N4SVU0</accession>
<dbReference type="PANTHER" id="PTHR47964:SF1">
    <property type="entry name" value="ATP-DEPENDENT DNA HELICASE HOMOLOG RECG, CHLOROPLASTIC"/>
    <property type="match status" value="1"/>
</dbReference>
<evidence type="ECO:0000256" key="4">
    <source>
        <dbReference type="ARBA" id="ARBA00022801"/>
    </source>
</evidence>
<keyword evidence="4 9" id="KW-0378">Hydrolase</keyword>
<proteinExistence type="inferred from homology"/>
<keyword evidence="5" id="KW-0347">Helicase</keyword>
<dbReference type="SUPFAM" id="SSF141259">
    <property type="entry name" value="CarD-like"/>
    <property type="match status" value="1"/>
</dbReference>
<dbReference type="RefSeq" id="WP_011586794.1">
    <property type="nucleotide sequence ID" value="NC_008255.1"/>
</dbReference>
<dbReference type="SUPFAM" id="SSF52540">
    <property type="entry name" value="P-loop containing nucleoside triphosphate hydrolases"/>
    <property type="match status" value="4"/>
</dbReference>
<dbReference type="PROSITE" id="PS51194">
    <property type="entry name" value="HELICASE_CTER"/>
    <property type="match status" value="1"/>
</dbReference>
<keyword evidence="3 9" id="KW-0227">DNA damage</keyword>
<dbReference type="Gene3D" id="2.40.10.170">
    <property type="match status" value="1"/>
</dbReference>
<keyword evidence="7 9" id="KW-0238">DNA-binding</keyword>
<evidence type="ECO:0000256" key="3">
    <source>
        <dbReference type="ARBA" id="ARBA00022763"/>
    </source>
</evidence>
<evidence type="ECO:0000256" key="8">
    <source>
        <dbReference type="ARBA" id="ARBA00023204"/>
    </source>
</evidence>
<keyword evidence="8 9" id="KW-0234">DNA repair</keyword>
<dbReference type="GO" id="GO:0005737">
    <property type="term" value="C:cytoplasm"/>
    <property type="evidence" value="ECO:0007669"/>
    <property type="project" value="UniProtKB-SubCell"/>
</dbReference>
<comment type="similarity">
    <text evidence="9">In the N-terminal section; belongs to the UvrB family.</text>
</comment>
<dbReference type="EMBL" id="CP000383">
    <property type="protein sequence ID" value="ABG60687.1"/>
    <property type="molecule type" value="Genomic_DNA"/>
</dbReference>
<name>A0A6N4SVU0_CYTH3</name>
<dbReference type="CDD" id="cd17991">
    <property type="entry name" value="DEXHc_TRCF"/>
    <property type="match status" value="1"/>
</dbReference>
<dbReference type="Gene3D" id="3.40.50.11180">
    <property type="match status" value="1"/>
</dbReference>
<dbReference type="SMART" id="SM00982">
    <property type="entry name" value="TRCF"/>
    <property type="match status" value="1"/>
</dbReference>
<dbReference type="SUPFAM" id="SSF143517">
    <property type="entry name" value="TRCF domain-like"/>
    <property type="match status" value="1"/>
</dbReference>
<dbReference type="Pfam" id="PF17757">
    <property type="entry name" value="UvrB_inter"/>
    <property type="match status" value="1"/>
</dbReference>
<keyword evidence="13" id="KW-1185">Reference proteome</keyword>
<reference evidence="12 13" key="1">
    <citation type="journal article" date="2007" name="Appl. Environ. Microbiol.">
        <title>Genome sequence of the cellulolytic gliding bacterium Cytophaga hutchinsonii.</title>
        <authorList>
            <person name="Xie G."/>
            <person name="Bruce D.C."/>
            <person name="Challacombe J.F."/>
            <person name="Chertkov O."/>
            <person name="Detter J.C."/>
            <person name="Gilna P."/>
            <person name="Han C.S."/>
            <person name="Lucas S."/>
            <person name="Misra M."/>
            <person name="Myers G.L."/>
            <person name="Richardson P."/>
            <person name="Tapia R."/>
            <person name="Thayer N."/>
            <person name="Thompson L.S."/>
            <person name="Brettin T.S."/>
            <person name="Henrissat B."/>
            <person name="Wilson D.B."/>
            <person name="McBride M.J."/>
        </authorList>
    </citation>
    <scope>NUCLEOTIDE SEQUENCE [LARGE SCALE GENOMIC DNA]</scope>
    <source>
        <strain evidence="13">ATCC 33406 / DSM 1761 / CIP 103989 / NBRC 15051 / NCIMB 9469 / D465</strain>
    </source>
</reference>
<dbReference type="SMART" id="SM00487">
    <property type="entry name" value="DEXDc"/>
    <property type="match status" value="1"/>
</dbReference>
<dbReference type="SMART" id="SM00490">
    <property type="entry name" value="HELICc"/>
    <property type="match status" value="1"/>
</dbReference>
<dbReference type="InterPro" id="IPR011545">
    <property type="entry name" value="DEAD/DEAH_box_helicase_dom"/>
</dbReference>
<protein>
    <recommendedName>
        <fullName evidence="9">Transcription-repair-coupling factor</fullName>
        <shortName evidence="9">TRCF</shortName>
        <ecNumber evidence="9">3.6.4.-</ecNumber>
    </recommendedName>
</protein>
<keyword evidence="1 9" id="KW-0963">Cytoplasm</keyword>
<dbReference type="GO" id="GO:0005524">
    <property type="term" value="F:ATP binding"/>
    <property type="evidence" value="ECO:0007669"/>
    <property type="project" value="UniProtKB-UniRule"/>
</dbReference>
<dbReference type="Pfam" id="PF03461">
    <property type="entry name" value="TRCF"/>
    <property type="match status" value="1"/>
</dbReference>
<dbReference type="Pfam" id="PF02559">
    <property type="entry name" value="CarD_TRCF_RID"/>
    <property type="match status" value="1"/>
</dbReference>